<dbReference type="GO" id="GO:0010181">
    <property type="term" value="F:FMN binding"/>
    <property type="evidence" value="ECO:0007669"/>
    <property type="project" value="InterPro"/>
</dbReference>
<dbReference type="Gene3D" id="2.30.110.10">
    <property type="entry name" value="Electron Transport, Fmn-binding Protein, Chain A"/>
    <property type="match status" value="1"/>
</dbReference>
<proteinExistence type="predicted"/>
<comment type="cofactor">
    <cofactor evidence="1">
        <name>FMN</name>
        <dbReference type="ChEBI" id="CHEBI:58210"/>
    </cofactor>
</comment>
<keyword evidence="2" id="KW-0560">Oxidoreductase</keyword>
<dbReference type="Pfam" id="PF01613">
    <property type="entry name" value="Flavin_Reduct"/>
    <property type="match status" value="1"/>
</dbReference>
<evidence type="ECO:0000256" key="2">
    <source>
        <dbReference type="ARBA" id="ARBA00023002"/>
    </source>
</evidence>
<dbReference type="InterPro" id="IPR002563">
    <property type="entry name" value="Flavin_Rdtase-like_dom"/>
</dbReference>
<dbReference type="SUPFAM" id="SSF50475">
    <property type="entry name" value="FMN-binding split barrel"/>
    <property type="match status" value="1"/>
</dbReference>
<comment type="caution">
    <text evidence="4">The sequence shown here is derived from an EMBL/GenBank/DDBJ whole genome shotgun (WGS) entry which is preliminary data.</text>
</comment>
<evidence type="ECO:0000256" key="1">
    <source>
        <dbReference type="ARBA" id="ARBA00001917"/>
    </source>
</evidence>
<protein>
    <submittedName>
        <fullName evidence="4">Flavin reductase</fullName>
    </submittedName>
</protein>
<evidence type="ECO:0000313" key="4">
    <source>
        <dbReference type="EMBL" id="HDS10396.1"/>
    </source>
</evidence>
<organism evidence="4">
    <name type="scientific">Fervidicoccus fontis</name>
    <dbReference type="NCBI Taxonomy" id="683846"/>
    <lineage>
        <taxon>Archaea</taxon>
        <taxon>Thermoproteota</taxon>
        <taxon>Thermoprotei</taxon>
        <taxon>Fervidicoccales</taxon>
        <taxon>Fervidicoccaceae</taxon>
        <taxon>Fervidicoccus</taxon>
    </lineage>
</organism>
<dbReference type="InterPro" id="IPR050268">
    <property type="entry name" value="NADH-dep_flavin_reductase"/>
</dbReference>
<dbReference type="AlphaFoldDB" id="A0A7C1E826"/>
<name>A0A7C1E826_9CREN</name>
<reference evidence="4" key="1">
    <citation type="journal article" date="2020" name="mSystems">
        <title>Genome- and Community-Level Interaction Insights into Carbon Utilization and Element Cycling Functions of Hydrothermarchaeota in Hydrothermal Sediment.</title>
        <authorList>
            <person name="Zhou Z."/>
            <person name="Liu Y."/>
            <person name="Xu W."/>
            <person name="Pan J."/>
            <person name="Luo Z.H."/>
            <person name="Li M."/>
        </authorList>
    </citation>
    <scope>NUCLEOTIDE SEQUENCE [LARGE SCALE GENOMIC DNA]</scope>
    <source>
        <strain evidence="4">SpSt-123</strain>
    </source>
</reference>
<gene>
    <name evidence="4" type="ORF">ENO04_02055</name>
</gene>
<sequence>MDDHERKELLKKFMRKVAQPVFIVTAKAGESLAGFTASSVTSLSLNPPLFMVGVEKGTNSEKVMREAKSFAISILVEGQEWIARKMAERVPALEKLSSVGYVLINDVPVIKDSQAYVILEKREIWDIGDHIVVVGEVIDGIVRDFSKPLVYHEREYTTSC</sequence>
<dbReference type="PANTHER" id="PTHR30466">
    <property type="entry name" value="FLAVIN REDUCTASE"/>
    <property type="match status" value="1"/>
</dbReference>
<dbReference type="PANTHER" id="PTHR30466:SF1">
    <property type="entry name" value="FMN REDUCTASE (NADH) RUTF"/>
    <property type="match status" value="1"/>
</dbReference>
<dbReference type="EMBL" id="DSDY01000064">
    <property type="protein sequence ID" value="HDS10396.1"/>
    <property type="molecule type" value="Genomic_DNA"/>
</dbReference>
<dbReference type="GO" id="GO:0042602">
    <property type="term" value="F:riboflavin reductase (NADPH) activity"/>
    <property type="evidence" value="ECO:0007669"/>
    <property type="project" value="TreeGrafter"/>
</dbReference>
<evidence type="ECO:0000259" key="3">
    <source>
        <dbReference type="SMART" id="SM00903"/>
    </source>
</evidence>
<feature type="domain" description="Flavin reductase like" evidence="3">
    <location>
        <begin position="14"/>
        <end position="158"/>
    </location>
</feature>
<accession>A0A7C1E826</accession>
<dbReference type="InterPro" id="IPR012349">
    <property type="entry name" value="Split_barrel_FMN-bd"/>
</dbReference>
<dbReference type="SMART" id="SM00903">
    <property type="entry name" value="Flavin_Reduct"/>
    <property type="match status" value="1"/>
</dbReference>